<keyword evidence="4" id="KW-1185">Reference proteome</keyword>
<name>A0A2G5P479_9MYCO</name>
<proteinExistence type="predicted"/>
<protein>
    <recommendedName>
        <fullName evidence="5">Transmembrane protein</fullName>
    </recommendedName>
</protein>
<feature type="region of interest" description="Disordered" evidence="1">
    <location>
        <begin position="168"/>
        <end position="194"/>
    </location>
</feature>
<dbReference type="EMBL" id="PDCN02000039">
    <property type="protein sequence ID" value="PIB73172.1"/>
    <property type="molecule type" value="Genomic_DNA"/>
</dbReference>
<evidence type="ECO:0000313" key="3">
    <source>
        <dbReference type="EMBL" id="PIB73172.1"/>
    </source>
</evidence>
<keyword evidence="2" id="KW-0472">Membrane</keyword>
<reference evidence="3 4" key="1">
    <citation type="journal article" date="2017" name="Infect. Genet. Evol.">
        <title>The new phylogeny of the genus Mycobacterium: The old and the news.</title>
        <authorList>
            <person name="Tortoli E."/>
            <person name="Fedrizzi T."/>
            <person name="Meehan C.J."/>
            <person name="Trovato A."/>
            <person name="Grottola A."/>
            <person name="Giacobazzi E."/>
            <person name="Serpini G.F."/>
            <person name="Tagliazucchi S."/>
            <person name="Fabio A."/>
            <person name="Bettua C."/>
            <person name="Bertorelli R."/>
            <person name="Frascaro F."/>
            <person name="De Sanctis V."/>
            <person name="Pecorari M."/>
            <person name="Jousson O."/>
            <person name="Segata N."/>
            <person name="Cirillo D.M."/>
        </authorList>
    </citation>
    <scope>NUCLEOTIDE SEQUENCE [LARGE SCALE GENOMIC DNA]</scope>
    <source>
        <strain evidence="3 4">CIP1034565</strain>
    </source>
</reference>
<gene>
    <name evidence="3" type="ORF">CQY22_018035</name>
</gene>
<feature type="transmembrane region" description="Helical" evidence="2">
    <location>
        <begin position="30"/>
        <end position="49"/>
    </location>
</feature>
<accession>A0A2G5P479</accession>
<sequence length="194" mass="21214">MSGGENGFDEFRSELKDAERRVAREIDPGMRAVIVAVLVFVLLIGMLLLPQAGDARGVDILAYNEKAQAIHAALPHRVFCWLVLVFGIGFSMLALLTRRWGVAWVAVAGSAIACPLGMFAVWSRQTAAAGLPGPAIGLYVTWFAILLLTFHWIRVVWSRTAAQMADEEHRRAQAAAEQGRTLLESIDPDDDDGK</sequence>
<dbReference type="STRING" id="85968.GCA_900073015_00171"/>
<evidence type="ECO:0008006" key="5">
    <source>
        <dbReference type="Google" id="ProtNLM"/>
    </source>
</evidence>
<feature type="transmembrane region" description="Helical" evidence="2">
    <location>
        <begin position="135"/>
        <end position="157"/>
    </location>
</feature>
<evidence type="ECO:0000256" key="2">
    <source>
        <dbReference type="SAM" id="Phobius"/>
    </source>
</evidence>
<dbReference type="RefSeq" id="WP_090584890.1">
    <property type="nucleotide sequence ID" value="NZ_CP104302.1"/>
</dbReference>
<dbReference type="OrthoDB" id="4773013at2"/>
<keyword evidence="2" id="KW-1133">Transmembrane helix</keyword>
<comment type="caution">
    <text evidence="3">The sequence shown here is derived from an EMBL/GenBank/DDBJ whole genome shotgun (WGS) entry which is preliminary data.</text>
</comment>
<keyword evidence="2" id="KW-0812">Transmembrane</keyword>
<evidence type="ECO:0000313" key="4">
    <source>
        <dbReference type="Proteomes" id="UP000230551"/>
    </source>
</evidence>
<evidence type="ECO:0000256" key="1">
    <source>
        <dbReference type="SAM" id="MobiDB-lite"/>
    </source>
</evidence>
<dbReference type="Proteomes" id="UP000230551">
    <property type="component" value="Unassembled WGS sequence"/>
</dbReference>
<feature type="transmembrane region" description="Helical" evidence="2">
    <location>
        <begin position="102"/>
        <end position="123"/>
    </location>
</feature>
<feature type="transmembrane region" description="Helical" evidence="2">
    <location>
        <begin position="69"/>
        <end position="95"/>
    </location>
</feature>
<organism evidence="3 4">
    <name type="scientific">Mycolicibacterium brumae</name>
    <dbReference type="NCBI Taxonomy" id="85968"/>
    <lineage>
        <taxon>Bacteria</taxon>
        <taxon>Bacillati</taxon>
        <taxon>Actinomycetota</taxon>
        <taxon>Actinomycetes</taxon>
        <taxon>Mycobacteriales</taxon>
        <taxon>Mycobacteriaceae</taxon>
        <taxon>Mycolicibacterium</taxon>
    </lineage>
</organism>
<dbReference type="AlphaFoldDB" id="A0A2G5P479"/>